<keyword evidence="11" id="KW-0966">Cell projection</keyword>
<evidence type="ECO:0000313" key="11">
    <source>
        <dbReference type="EMBL" id="ODC04957.1"/>
    </source>
</evidence>
<feature type="transmembrane region" description="Helical" evidence="9">
    <location>
        <begin position="149"/>
        <end position="167"/>
    </location>
</feature>
<dbReference type="Pfam" id="PF01618">
    <property type="entry name" value="MotA_ExbB"/>
    <property type="match status" value="1"/>
</dbReference>
<dbReference type="PANTHER" id="PTHR30433:SF2">
    <property type="entry name" value="MOTILITY PROTEIN A"/>
    <property type="match status" value="1"/>
</dbReference>
<dbReference type="InterPro" id="IPR000540">
    <property type="entry name" value="Flag_MotA_CS"/>
</dbReference>
<evidence type="ECO:0000256" key="7">
    <source>
        <dbReference type="ARBA" id="ARBA00022989"/>
    </source>
</evidence>
<keyword evidence="12" id="KW-1185">Reference proteome</keyword>
<dbReference type="InterPro" id="IPR002898">
    <property type="entry name" value="MotA_ExbB_proton_chnl"/>
</dbReference>
<dbReference type="AlphaFoldDB" id="A0A1E2VDA0"/>
<dbReference type="STRING" id="197479.BFW38_16870"/>
<evidence type="ECO:0000256" key="3">
    <source>
        <dbReference type="ARBA" id="ARBA00022448"/>
    </source>
</evidence>
<dbReference type="GO" id="GO:0006935">
    <property type="term" value="P:chemotaxis"/>
    <property type="evidence" value="ECO:0007669"/>
    <property type="project" value="InterPro"/>
</dbReference>
<dbReference type="Proteomes" id="UP000094291">
    <property type="component" value="Unassembled WGS sequence"/>
</dbReference>
<keyword evidence="4" id="KW-1003">Cell membrane</keyword>
<name>A0A1E2VDA0_9GAMM</name>
<comment type="subcellular location">
    <subcellularLocation>
        <location evidence="1">Cell membrane</location>
        <topology evidence="1">Multi-pass membrane protein</topology>
    </subcellularLocation>
</comment>
<keyword evidence="11" id="KW-0282">Flagellum</keyword>
<reference evidence="11 12" key="1">
    <citation type="submission" date="2016-08" db="EMBL/GenBank/DDBJ databases">
        <authorList>
            <person name="Seilhamer J.J."/>
        </authorList>
    </citation>
    <scope>NUCLEOTIDE SEQUENCE [LARGE SCALE GENOMIC DNA]</scope>
    <source>
        <strain evidence="11 12">PH27A</strain>
    </source>
</reference>
<comment type="similarity">
    <text evidence="2">Belongs to the MotA family.</text>
</comment>
<evidence type="ECO:0000259" key="10">
    <source>
        <dbReference type="Pfam" id="PF01618"/>
    </source>
</evidence>
<dbReference type="NCBIfam" id="NF006527">
    <property type="entry name" value="PRK08990.1"/>
    <property type="match status" value="1"/>
</dbReference>
<keyword evidence="5 9" id="KW-0812">Transmembrane</keyword>
<keyword evidence="3" id="KW-0813">Transport</keyword>
<evidence type="ECO:0000256" key="8">
    <source>
        <dbReference type="ARBA" id="ARBA00023136"/>
    </source>
</evidence>
<dbReference type="PANTHER" id="PTHR30433">
    <property type="entry name" value="CHEMOTAXIS PROTEIN MOTA"/>
    <property type="match status" value="1"/>
</dbReference>
<keyword evidence="8 9" id="KW-0472">Membrane</keyword>
<sequence>MDIATLVGLLGAMGIIFAAILIGGSAGMFVNPPSLLIVIGGTLFVVMAKFSMGQFLGAVKVASRAFRFKLPSVESTISELVDVAQIARKGGLLGLEDREFSTDFMKKGIQLLVDGQERDVVRSLLQKDRSLTLEENQWGAKVFTAMADVAPAMGMIGTLIGLVQMLANMEDPKSIGPAMAVALLTTLYGAMLANMVFMPIADKLALRMTEESRLQALTIDALLAIQSGQNPRMTEEMLRSYLPVAKRDQALDDGAASGAGEEG</sequence>
<evidence type="ECO:0000256" key="1">
    <source>
        <dbReference type="ARBA" id="ARBA00004651"/>
    </source>
</evidence>
<feature type="transmembrane region" description="Helical" evidence="9">
    <location>
        <begin position="35"/>
        <end position="59"/>
    </location>
</feature>
<evidence type="ECO:0000256" key="4">
    <source>
        <dbReference type="ARBA" id="ARBA00022475"/>
    </source>
</evidence>
<organism evidence="11 12">
    <name type="scientific">Terasakiispira papahanaumokuakeensis</name>
    <dbReference type="NCBI Taxonomy" id="197479"/>
    <lineage>
        <taxon>Bacteria</taxon>
        <taxon>Pseudomonadati</taxon>
        <taxon>Pseudomonadota</taxon>
        <taxon>Gammaproteobacteria</taxon>
        <taxon>Oceanospirillales</taxon>
        <taxon>Terasakiispira</taxon>
    </lineage>
</organism>
<feature type="transmembrane region" description="Helical" evidence="9">
    <location>
        <begin position="179"/>
        <end position="198"/>
    </location>
</feature>
<evidence type="ECO:0000313" key="12">
    <source>
        <dbReference type="Proteomes" id="UP000094291"/>
    </source>
</evidence>
<evidence type="ECO:0000256" key="9">
    <source>
        <dbReference type="SAM" id="Phobius"/>
    </source>
</evidence>
<gene>
    <name evidence="11" type="ORF">BFW38_16870</name>
</gene>
<feature type="domain" description="MotA/TolQ/ExbB proton channel" evidence="10">
    <location>
        <begin position="100"/>
        <end position="212"/>
    </location>
</feature>
<keyword evidence="11" id="KW-0969">Cilium</keyword>
<evidence type="ECO:0000256" key="2">
    <source>
        <dbReference type="ARBA" id="ARBA00008038"/>
    </source>
</evidence>
<proteinExistence type="inferred from homology"/>
<evidence type="ECO:0000256" key="6">
    <source>
        <dbReference type="ARBA" id="ARBA00022779"/>
    </source>
</evidence>
<dbReference type="EMBL" id="MDTQ01000001">
    <property type="protein sequence ID" value="ODC04957.1"/>
    <property type="molecule type" value="Genomic_DNA"/>
</dbReference>
<dbReference type="OrthoDB" id="9806929at2"/>
<dbReference type="PROSITE" id="PS01307">
    <property type="entry name" value="MOTA"/>
    <property type="match status" value="1"/>
</dbReference>
<keyword evidence="6" id="KW-0283">Flagellar rotation</keyword>
<dbReference type="RefSeq" id="WP_068999979.1">
    <property type="nucleotide sequence ID" value="NZ_MDTQ01000001.1"/>
</dbReference>
<keyword evidence="7 9" id="KW-1133">Transmembrane helix</keyword>
<dbReference type="GO" id="GO:0005886">
    <property type="term" value="C:plasma membrane"/>
    <property type="evidence" value="ECO:0007669"/>
    <property type="project" value="UniProtKB-SubCell"/>
</dbReference>
<dbReference type="GO" id="GO:0071978">
    <property type="term" value="P:bacterial-type flagellum-dependent swarming motility"/>
    <property type="evidence" value="ECO:0007669"/>
    <property type="project" value="InterPro"/>
</dbReference>
<protein>
    <submittedName>
        <fullName evidence="11">Flagellar motor protein PomA</fullName>
    </submittedName>
</protein>
<comment type="caution">
    <text evidence="11">The sequence shown here is derived from an EMBL/GenBank/DDBJ whole genome shotgun (WGS) entry which is preliminary data.</text>
</comment>
<feature type="transmembrane region" description="Helical" evidence="9">
    <location>
        <begin position="7"/>
        <end position="29"/>
    </location>
</feature>
<evidence type="ECO:0000256" key="5">
    <source>
        <dbReference type="ARBA" id="ARBA00022692"/>
    </source>
</evidence>
<accession>A0A1E2VDA0</accession>
<dbReference type="InterPro" id="IPR047055">
    <property type="entry name" value="MotA-like"/>
</dbReference>